<dbReference type="CDD" id="cd00757">
    <property type="entry name" value="ThiF_MoeB_HesA_family"/>
    <property type="match status" value="1"/>
</dbReference>
<dbReference type="GO" id="GO:0016779">
    <property type="term" value="F:nucleotidyltransferase activity"/>
    <property type="evidence" value="ECO:0007669"/>
    <property type="project" value="TreeGrafter"/>
</dbReference>
<dbReference type="Proteomes" id="UP000275076">
    <property type="component" value="Unassembled WGS sequence"/>
</dbReference>
<dbReference type="InterPro" id="IPR000594">
    <property type="entry name" value="ThiF_NAD_FAD-bd"/>
</dbReference>
<dbReference type="PANTHER" id="PTHR10953">
    <property type="entry name" value="UBIQUITIN-ACTIVATING ENZYME E1"/>
    <property type="match status" value="1"/>
</dbReference>
<dbReference type="PANTHER" id="PTHR10953:SF102">
    <property type="entry name" value="ADENYLYLTRANSFERASE AND SULFURTRANSFERASE MOCS3"/>
    <property type="match status" value="1"/>
</dbReference>
<evidence type="ECO:0000256" key="1">
    <source>
        <dbReference type="ARBA" id="ARBA00009919"/>
    </source>
</evidence>
<dbReference type="FunFam" id="3.40.50.720:FF:000080">
    <property type="entry name" value="Thiazole biosynthesis adenylyltransferase ThiF"/>
    <property type="match status" value="1"/>
</dbReference>
<dbReference type="GO" id="GO:0004792">
    <property type="term" value="F:thiosulfate-cyanide sulfurtransferase activity"/>
    <property type="evidence" value="ECO:0007669"/>
    <property type="project" value="TreeGrafter"/>
</dbReference>
<dbReference type="GO" id="GO:0005829">
    <property type="term" value="C:cytosol"/>
    <property type="evidence" value="ECO:0007669"/>
    <property type="project" value="TreeGrafter"/>
</dbReference>
<proteinExistence type="inferred from homology"/>
<accession>A0A428NA06</accession>
<dbReference type="RefSeq" id="WP_125553538.1">
    <property type="nucleotide sequence ID" value="NZ_RBVX01000001.1"/>
</dbReference>
<dbReference type="Gene3D" id="3.40.50.720">
    <property type="entry name" value="NAD(P)-binding Rossmann-like Domain"/>
    <property type="match status" value="1"/>
</dbReference>
<reference evidence="3 4" key="1">
    <citation type="submission" date="2018-10" db="EMBL/GenBank/DDBJ databases">
        <title>Draft genome sequence of Bacillus salarius IM0101, isolated from a hypersaline soil in Inner Mongolia, China.</title>
        <authorList>
            <person name="Yamprayoonswat W."/>
            <person name="Boonvisut S."/>
            <person name="Jumpathong W."/>
            <person name="Sittihan S."/>
            <person name="Ruangsuj P."/>
            <person name="Wanthongcharoen S."/>
            <person name="Thongpramul N."/>
            <person name="Pimmason S."/>
            <person name="Yu B."/>
            <person name="Yasawong M."/>
        </authorList>
    </citation>
    <scope>NUCLEOTIDE SEQUENCE [LARGE SCALE GENOMIC DNA]</scope>
    <source>
        <strain evidence="3 4">IM0101</strain>
    </source>
</reference>
<sequence length="348" mass="39262">MENRYAKQELFSPIGREGQNLLQTKHILIMGAGALGSANAEMLVRAGIGKVTIIDRDIVESSNLHRQQLYTEKEAEEHTPKAIAAKERLQRINQDTIIDAFVLDADAANLEKLIRNVNLIIDGTDNFDIRFILNDLSQKYQIPWIFGASAGSFGMTYTFIPGKTPCLHCLFPSIPGIGMSCDTSGIIGPAIQMTASYQTTEAMKWLTENEEALRTSLLFFDIWHGQQQTIGMNKGKNKECLSCGNHRTYPYLNQQEAAYIDVLCGQDTVQIRPSSKKKYDFSYIAKHLQSHGHVRSNSYVLTCLYRDYRLAVFYDGRVLIHGAKKKDEAKSIYNEFFAETNLNLVTKE</sequence>
<evidence type="ECO:0000313" key="3">
    <source>
        <dbReference type="EMBL" id="RSL35170.1"/>
    </source>
</evidence>
<dbReference type="GO" id="GO:0008146">
    <property type="term" value="F:sulfotransferase activity"/>
    <property type="evidence" value="ECO:0007669"/>
    <property type="project" value="TreeGrafter"/>
</dbReference>
<evidence type="ECO:0000313" key="4">
    <source>
        <dbReference type="Proteomes" id="UP000275076"/>
    </source>
</evidence>
<dbReference type="InterPro" id="IPR035985">
    <property type="entry name" value="Ubiquitin-activating_enz"/>
</dbReference>
<dbReference type="GO" id="GO:0008641">
    <property type="term" value="F:ubiquitin-like modifier activating enzyme activity"/>
    <property type="evidence" value="ECO:0007669"/>
    <property type="project" value="InterPro"/>
</dbReference>
<dbReference type="AlphaFoldDB" id="A0A428NA06"/>
<dbReference type="OrthoDB" id="9804286at2"/>
<feature type="domain" description="THIF-type NAD/FAD binding fold" evidence="2">
    <location>
        <begin position="5"/>
        <end position="241"/>
    </location>
</feature>
<comment type="similarity">
    <text evidence="1">Belongs to the HesA/MoeB/ThiF family.</text>
</comment>
<keyword evidence="4" id="KW-1185">Reference proteome</keyword>
<dbReference type="Pfam" id="PF00899">
    <property type="entry name" value="ThiF"/>
    <property type="match status" value="1"/>
</dbReference>
<evidence type="ECO:0000259" key="2">
    <source>
        <dbReference type="Pfam" id="PF00899"/>
    </source>
</evidence>
<organism evidence="3 4">
    <name type="scientific">Salibacterium salarium</name>
    <dbReference type="NCBI Taxonomy" id="284579"/>
    <lineage>
        <taxon>Bacteria</taxon>
        <taxon>Bacillati</taxon>
        <taxon>Bacillota</taxon>
        <taxon>Bacilli</taxon>
        <taxon>Bacillales</taxon>
        <taxon>Bacillaceae</taxon>
    </lineage>
</organism>
<protein>
    <submittedName>
        <fullName evidence="3">Thiamine biosynthesis protein MoeB</fullName>
    </submittedName>
</protein>
<comment type="caution">
    <text evidence="3">The sequence shown here is derived from an EMBL/GenBank/DDBJ whole genome shotgun (WGS) entry which is preliminary data.</text>
</comment>
<name>A0A428NA06_9BACI</name>
<dbReference type="InterPro" id="IPR045886">
    <property type="entry name" value="ThiF/MoeB/HesA"/>
</dbReference>
<gene>
    <name evidence="3" type="ORF">D7Z54_00930</name>
</gene>
<dbReference type="EMBL" id="RBVX01000001">
    <property type="protein sequence ID" value="RSL35170.1"/>
    <property type="molecule type" value="Genomic_DNA"/>
</dbReference>
<dbReference type="SUPFAM" id="SSF69572">
    <property type="entry name" value="Activating enzymes of the ubiquitin-like proteins"/>
    <property type="match status" value="1"/>
</dbReference>